<dbReference type="InterPro" id="IPR036279">
    <property type="entry name" value="5-3_exonuclease_C_sf"/>
</dbReference>
<evidence type="ECO:0000259" key="5">
    <source>
        <dbReference type="SMART" id="SM00475"/>
    </source>
</evidence>
<comment type="caution">
    <text evidence="6">The sequence shown here is derived from an EMBL/GenBank/DDBJ whole genome shotgun (WGS) entry which is preliminary data.</text>
</comment>
<keyword evidence="2" id="KW-0378">Hydrolase</keyword>
<dbReference type="FunFam" id="1.10.150.20:FF:000003">
    <property type="entry name" value="DNA polymerase I"/>
    <property type="match status" value="1"/>
</dbReference>
<dbReference type="InterPro" id="IPR020045">
    <property type="entry name" value="DNA_polI_H3TH"/>
</dbReference>
<reference evidence="6" key="1">
    <citation type="journal article" date="2014" name="Front. Microbiol.">
        <title>High frequency of phylogenetically diverse reductive dehalogenase-homologous genes in deep subseafloor sedimentary metagenomes.</title>
        <authorList>
            <person name="Kawai M."/>
            <person name="Futagami T."/>
            <person name="Toyoda A."/>
            <person name="Takaki Y."/>
            <person name="Nishi S."/>
            <person name="Hori S."/>
            <person name="Arai W."/>
            <person name="Tsubouchi T."/>
            <person name="Morono Y."/>
            <person name="Uchiyama I."/>
            <person name="Ito T."/>
            <person name="Fujiyama A."/>
            <person name="Inagaki F."/>
            <person name="Takami H."/>
        </authorList>
    </citation>
    <scope>NUCLEOTIDE SEQUENCE</scope>
    <source>
        <strain evidence="6">Expedition CK06-06</strain>
    </source>
</reference>
<dbReference type="PANTHER" id="PTHR42646">
    <property type="entry name" value="FLAP ENDONUCLEASE XNI"/>
    <property type="match status" value="1"/>
</dbReference>
<dbReference type="Pfam" id="PF02739">
    <property type="entry name" value="5_3_exonuc_N"/>
    <property type="match status" value="1"/>
</dbReference>
<feature type="domain" description="5'-3' exonuclease" evidence="5">
    <location>
        <begin position="1"/>
        <end position="259"/>
    </location>
</feature>
<sequence length="277" mass="30203">KVLLIDGHSLFHRAFHALPPLSTSDGRPTNAVYGFLQMALLLLEQEQPDYAVVAFDGPGPTFRDEMYDQYKAHRPPMDDALVSQLPLLERAVEGLGLAAVQVEGYEADDIIGTVTRQAEEAGDEVVIVTGDKDLLQLVGPAVEVLATVRGISETKRYDEATVREEYDLAPEQIVDLKALAGDSSDNIPGVPGIGDKTAHTILAQFDSVEEALDGVEAIEPKRVAEKLREHAESARLSKDLATIRTDAPVEASLEEFGWEGLRGDQLRELVTDLEFTS</sequence>
<dbReference type="Gene3D" id="3.40.50.1010">
    <property type="entry name" value="5'-nuclease"/>
    <property type="match status" value="1"/>
</dbReference>
<feature type="non-terminal residue" evidence="6">
    <location>
        <position position="1"/>
    </location>
</feature>
<proteinExistence type="predicted"/>
<dbReference type="SMART" id="SM00279">
    <property type="entry name" value="HhH2"/>
    <property type="match status" value="1"/>
</dbReference>
<protein>
    <recommendedName>
        <fullName evidence="5">5'-3' exonuclease domain-containing protein</fullName>
    </recommendedName>
</protein>
<dbReference type="PANTHER" id="PTHR42646:SF2">
    <property type="entry name" value="5'-3' EXONUCLEASE FAMILY PROTEIN"/>
    <property type="match status" value="1"/>
</dbReference>
<dbReference type="InterPro" id="IPR029060">
    <property type="entry name" value="PIN-like_dom_sf"/>
</dbReference>
<feature type="non-terminal residue" evidence="6">
    <location>
        <position position="277"/>
    </location>
</feature>
<dbReference type="EMBL" id="BARU01023727">
    <property type="protein sequence ID" value="GAH56490.1"/>
    <property type="molecule type" value="Genomic_DNA"/>
</dbReference>
<dbReference type="AlphaFoldDB" id="X1HHI8"/>
<dbReference type="CDD" id="cd09859">
    <property type="entry name" value="PIN_53EXO"/>
    <property type="match status" value="1"/>
</dbReference>
<dbReference type="CDD" id="cd09898">
    <property type="entry name" value="H3TH_53EXO"/>
    <property type="match status" value="1"/>
</dbReference>
<keyword evidence="1" id="KW-0540">Nuclease</keyword>
<name>X1HHI8_9ZZZZ</name>
<evidence type="ECO:0000256" key="1">
    <source>
        <dbReference type="ARBA" id="ARBA00022722"/>
    </source>
</evidence>
<organism evidence="6">
    <name type="scientific">marine sediment metagenome</name>
    <dbReference type="NCBI Taxonomy" id="412755"/>
    <lineage>
        <taxon>unclassified sequences</taxon>
        <taxon>metagenomes</taxon>
        <taxon>ecological metagenomes</taxon>
    </lineage>
</organism>
<dbReference type="Gene3D" id="1.10.150.20">
    <property type="entry name" value="5' to 3' exonuclease, C-terminal subdomain"/>
    <property type="match status" value="1"/>
</dbReference>
<dbReference type="GO" id="GO:0017108">
    <property type="term" value="F:5'-flap endonuclease activity"/>
    <property type="evidence" value="ECO:0007669"/>
    <property type="project" value="InterPro"/>
</dbReference>
<dbReference type="InterPro" id="IPR008918">
    <property type="entry name" value="HhH2"/>
</dbReference>
<dbReference type="GO" id="GO:0008409">
    <property type="term" value="F:5'-3' exonuclease activity"/>
    <property type="evidence" value="ECO:0007669"/>
    <property type="project" value="InterPro"/>
</dbReference>
<keyword evidence="4" id="KW-0238">DNA-binding</keyword>
<dbReference type="InterPro" id="IPR038969">
    <property type="entry name" value="FEN"/>
</dbReference>
<dbReference type="GO" id="GO:0003677">
    <property type="term" value="F:DNA binding"/>
    <property type="evidence" value="ECO:0007669"/>
    <property type="project" value="UniProtKB-KW"/>
</dbReference>
<evidence type="ECO:0000256" key="2">
    <source>
        <dbReference type="ARBA" id="ARBA00022801"/>
    </source>
</evidence>
<evidence type="ECO:0000313" key="6">
    <source>
        <dbReference type="EMBL" id="GAH56490.1"/>
    </source>
</evidence>
<dbReference type="GO" id="GO:0033567">
    <property type="term" value="P:DNA replication, Okazaki fragment processing"/>
    <property type="evidence" value="ECO:0007669"/>
    <property type="project" value="InterPro"/>
</dbReference>
<evidence type="ECO:0000256" key="3">
    <source>
        <dbReference type="ARBA" id="ARBA00022839"/>
    </source>
</evidence>
<dbReference type="SUPFAM" id="SSF47807">
    <property type="entry name" value="5' to 3' exonuclease, C-terminal subdomain"/>
    <property type="match status" value="1"/>
</dbReference>
<dbReference type="InterPro" id="IPR002421">
    <property type="entry name" value="5-3_exonuclease"/>
</dbReference>
<dbReference type="FunFam" id="3.40.50.1010:FF:000001">
    <property type="entry name" value="DNA polymerase I"/>
    <property type="match status" value="1"/>
</dbReference>
<dbReference type="SMART" id="SM00475">
    <property type="entry name" value="53EXOc"/>
    <property type="match status" value="1"/>
</dbReference>
<dbReference type="InterPro" id="IPR020046">
    <property type="entry name" value="5-3_exonucl_a-hlix_arch_N"/>
</dbReference>
<evidence type="ECO:0000256" key="4">
    <source>
        <dbReference type="ARBA" id="ARBA00023125"/>
    </source>
</evidence>
<accession>X1HHI8</accession>
<gene>
    <name evidence="6" type="ORF">S03H2_38474</name>
</gene>
<keyword evidence="3" id="KW-0269">Exonuclease</keyword>
<dbReference type="SUPFAM" id="SSF88723">
    <property type="entry name" value="PIN domain-like"/>
    <property type="match status" value="1"/>
</dbReference>
<dbReference type="Pfam" id="PF01367">
    <property type="entry name" value="5_3_exonuc"/>
    <property type="match status" value="1"/>
</dbReference>